<protein>
    <recommendedName>
        <fullName evidence="2">RNA polymerase subunit H/Rpb5 C-terminal domain-containing protein</fullName>
    </recommendedName>
</protein>
<dbReference type="InterPro" id="IPR000783">
    <property type="entry name" value="RNA_pol_subH/Rpb5_C"/>
</dbReference>
<evidence type="ECO:0000313" key="3">
    <source>
        <dbReference type="EMBL" id="QHU19108.1"/>
    </source>
</evidence>
<dbReference type="PANTHER" id="PTHR10535">
    <property type="entry name" value="DNA-DIRECTED RNA POLYMERASES I, II, AND III SUBUNIT RPABC1"/>
    <property type="match status" value="1"/>
</dbReference>
<evidence type="ECO:0000259" key="2">
    <source>
        <dbReference type="Pfam" id="PF01191"/>
    </source>
</evidence>
<dbReference type="GO" id="GO:0005665">
    <property type="term" value="C:RNA polymerase II, core complex"/>
    <property type="evidence" value="ECO:0007669"/>
    <property type="project" value="TreeGrafter"/>
</dbReference>
<evidence type="ECO:0000256" key="1">
    <source>
        <dbReference type="ARBA" id="ARBA00023163"/>
    </source>
</evidence>
<dbReference type="PANTHER" id="PTHR10535:SF0">
    <property type="entry name" value="DNA-DIRECTED RNA POLYMERASES I, II, AND III SUBUNIT RPABC1"/>
    <property type="match status" value="1"/>
</dbReference>
<dbReference type="GO" id="GO:0042797">
    <property type="term" value="P:tRNA transcription by RNA polymerase III"/>
    <property type="evidence" value="ECO:0007669"/>
    <property type="project" value="TreeGrafter"/>
</dbReference>
<proteinExistence type="predicted"/>
<dbReference type="GO" id="GO:0003899">
    <property type="term" value="F:DNA-directed RNA polymerase activity"/>
    <property type="evidence" value="ECO:0007669"/>
    <property type="project" value="InterPro"/>
</dbReference>
<dbReference type="AlphaFoldDB" id="A0A6C0KS02"/>
<dbReference type="EMBL" id="MN740944">
    <property type="protein sequence ID" value="QHU19108.1"/>
    <property type="molecule type" value="Genomic_DNA"/>
</dbReference>
<sequence length="212" mass="24774">MASQNSSLISHIYKSRNVILDLVEKQGFSISDYKGFSINEVNTMKLNNQLDMILEKDLENEQKAKIYIKYYLVKSLRPNNLQEMIDDLFNVEEILTKNDTLFIIVKDEVNETLLNCVKHIWETDKIFIVIKPLKRLQFNILEHILVPPHRVISSSEKNEIKKRFNIINDEQFPQISRFDPVAQSIGIRPGEVCEIIRPSKTAISAPYYRICF</sequence>
<dbReference type="PIRSF" id="PIRSF000747">
    <property type="entry name" value="RPB5"/>
    <property type="match status" value="1"/>
</dbReference>
<organism evidence="3">
    <name type="scientific">viral metagenome</name>
    <dbReference type="NCBI Taxonomy" id="1070528"/>
    <lineage>
        <taxon>unclassified sequences</taxon>
        <taxon>metagenomes</taxon>
        <taxon>organismal metagenomes</taxon>
    </lineage>
</organism>
<dbReference type="Pfam" id="PF01191">
    <property type="entry name" value="RNA_pol_Rpb5_C"/>
    <property type="match status" value="1"/>
</dbReference>
<dbReference type="GO" id="GO:0005666">
    <property type="term" value="C:RNA polymerase III complex"/>
    <property type="evidence" value="ECO:0007669"/>
    <property type="project" value="TreeGrafter"/>
</dbReference>
<dbReference type="GO" id="GO:0006366">
    <property type="term" value="P:transcription by RNA polymerase II"/>
    <property type="evidence" value="ECO:0007669"/>
    <property type="project" value="TreeGrafter"/>
</dbReference>
<dbReference type="InterPro" id="IPR014381">
    <property type="entry name" value="Arch_Rpo5/euc_Rpb5"/>
</dbReference>
<reference evidence="3" key="1">
    <citation type="journal article" date="2020" name="Nature">
        <title>Giant virus diversity and host interactions through global metagenomics.</title>
        <authorList>
            <person name="Schulz F."/>
            <person name="Roux S."/>
            <person name="Paez-Espino D."/>
            <person name="Jungbluth S."/>
            <person name="Walsh D.A."/>
            <person name="Denef V.J."/>
            <person name="McMahon K.D."/>
            <person name="Konstantinidis K.T."/>
            <person name="Eloe-Fadrosh E.A."/>
            <person name="Kyrpides N.C."/>
            <person name="Woyke T."/>
        </authorList>
    </citation>
    <scope>NUCLEOTIDE SEQUENCE</scope>
    <source>
        <strain evidence="3">GVMAG-S-3300013014-104</strain>
    </source>
</reference>
<dbReference type="GO" id="GO:0003677">
    <property type="term" value="F:DNA binding"/>
    <property type="evidence" value="ECO:0007669"/>
    <property type="project" value="InterPro"/>
</dbReference>
<name>A0A6C0KS02_9ZZZZ</name>
<dbReference type="GO" id="GO:0005736">
    <property type="term" value="C:RNA polymerase I complex"/>
    <property type="evidence" value="ECO:0007669"/>
    <property type="project" value="TreeGrafter"/>
</dbReference>
<dbReference type="SUPFAM" id="SSF55287">
    <property type="entry name" value="RPB5-like RNA polymerase subunit"/>
    <property type="match status" value="1"/>
</dbReference>
<dbReference type="Gene3D" id="3.90.940.20">
    <property type="entry name" value="RPB5-like RNA polymerase subunit"/>
    <property type="match status" value="1"/>
</dbReference>
<dbReference type="InterPro" id="IPR035913">
    <property type="entry name" value="RPB5-like_sf"/>
</dbReference>
<feature type="domain" description="RNA polymerase subunit H/Rpb5 C-terminal" evidence="2">
    <location>
        <begin position="138"/>
        <end position="211"/>
    </location>
</feature>
<dbReference type="GO" id="GO:0006362">
    <property type="term" value="P:transcription elongation by RNA polymerase I"/>
    <property type="evidence" value="ECO:0007669"/>
    <property type="project" value="TreeGrafter"/>
</dbReference>
<keyword evidence="1" id="KW-0804">Transcription</keyword>
<accession>A0A6C0KS02</accession>